<proteinExistence type="predicted"/>
<evidence type="ECO:0000256" key="1">
    <source>
        <dbReference type="SAM" id="MobiDB-lite"/>
    </source>
</evidence>
<organism evidence="5 6">
    <name type="scientific">Cinnamomum micranthum f. kanehirae</name>
    <dbReference type="NCBI Taxonomy" id="337451"/>
    <lineage>
        <taxon>Eukaryota</taxon>
        <taxon>Viridiplantae</taxon>
        <taxon>Streptophyta</taxon>
        <taxon>Embryophyta</taxon>
        <taxon>Tracheophyta</taxon>
        <taxon>Spermatophyta</taxon>
        <taxon>Magnoliopsida</taxon>
        <taxon>Magnoliidae</taxon>
        <taxon>Laurales</taxon>
        <taxon>Lauraceae</taxon>
        <taxon>Cinnamomum</taxon>
    </lineage>
</organism>
<feature type="region of interest" description="Disordered" evidence="1">
    <location>
        <begin position="1"/>
        <end position="24"/>
    </location>
</feature>
<protein>
    <submittedName>
        <fullName evidence="5">Putative F-box protein</fullName>
    </submittedName>
</protein>
<gene>
    <name evidence="5" type="ORF">CKAN_00900900</name>
</gene>
<feature type="region of interest" description="Disordered" evidence="1">
    <location>
        <begin position="375"/>
        <end position="396"/>
    </location>
</feature>
<evidence type="ECO:0000259" key="4">
    <source>
        <dbReference type="Pfam" id="PF03478"/>
    </source>
</evidence>
<name>A0A3S3MB83_9MAGN</name>
<feature type="domain" description="KIB1-4 beta-propeller" evidence="4">
    <location>
        <begin position="119"/>
        <end position="352"/>
    </location>
</feature>
<dbReference type="EMBL" id="QPKB01000003">
    <property type="protein sequence ID" value="RWR80374.1"/>
    <property type="molecule type" value="Genomic_DNA"/>
</dbReference>
<dbReference type="Proteomes" id="UP000283530">
    <property type="component" value="Unassembled WGS sequence"/>
</dbReference>
<evidence type="ECO:0000256" key="2">
    <source>
        <dbReference type="SAM" id="Phobius"/>
    </source>
</evidence>
<sequence length="407" mass="46406">MKSTKIEERERGEEKKEKKEKKKKKGRVAAHCSLPLASLQMTLLLLFLLHMLGKLWSDLLQCLLELILERLILSDRLRFGSVCRCWRTAQVQCLYPPASQIPFLIFRRNSSTEKRSIEFFSLSEKRIYEVPMPDSGTPMQCIRCVSSSHGWLLFRTLDGKKSGFLFNPFNRKFIQLPDETSFRPFYDGTPFFCNPITLPSGNFGIDFSGIFFSTPTNPNGVLYIKGCHRFMLCALKYLPQHGKWIPYLANMVDAVSNTIFCGGKLYALKDDSTLAVIDSLSPHNITNVKTRNRVYNWMASLRRDVKDFKYILVESCGEILLVIIHGENCWFLSKRILFLGVFRADLTQMQWQMDIGVLRNSVVMLVVPGPDTNPITPAGPAAPPAAVDETAPVPPRGLIEWNRRDTI</sequence>
<dbReference type="PANTHER" id="PTHR33110">
    <property type="entry name" value="F-BOX/KELCH-REPEAT PROTEIN-RELATED"/>
    <property type="match status" value="1"/>
</dbReference>
<dbReference type="InterPro" id="IPR005174">
    <property type="entry name" value="KIB1-4_b-propeller"/>
</dbReference>
<keyword evidence="2" id="KW-0812">Transmembrane</keyword>
<keyword evidence="6" id="KW-1185">Reference proteome</keyword>
<dbReference type="Pfam" id="PF03478">
    <property type="entry name" value="Beta-prop_KIB1-4"/>
    <property type="match status" value="1"/>
</dbReference>
<keyword evidence="2" id="KW-1133">Transmembrane helix</keyword>
<evidence type="ECO:0000313" key="6">
    <source>
        <dbReference type="Proteomes" id="UP000283530"/>
    </source>
</evidence>
<evidence type="ECO:0000313" key="5">
    <source>
        <dbReference type="EMBL" id="RWR80374.1"/>
    </source>
</evidence>
<comment type="caution">
    <text evidence="5">The sequence shown here is derived from an EMBL/GenBank/DDBJ whole genome shotgun (WGS) entry which is preliminary data.</text>
</comment>
<dbReference type="STRING" id="337451.A0A3S3MB83"/>
<keyword evidence="2" id="KW-0472">Membrane</keyword>
<evidence type="ECO:0000259" key="3">
    <source>
        <dbReference type="Pfam" id="PF00646"/>
    </source>
</evidence>
<dbReference type="AlphaFoldDB" id="A0A3S3MB83"/>
<dbReference type="OrthoDB" id="642536at2759"/>
<feature type="domain" description="F-box" evidence="3">
    <location>
        <begin position="56"/>
        <end position="88"/>
    </location>
</feature>
<reference evidence="5 6" key="1">
    <citation type="journal article" date="2019" name="Nat. Plants">
        <title>Stout camphor tree genome fills gaps in understanding of flowering plant genome evolution.</title>
        <authorList>
            <person name="Chaw S.M."/>
            <person name="Liu Y.C."/>
            <person name="Wu Y.W."/>
            <person name="Wang H.Y."/>
            <person name="Lin C.I."/>
            <person name="Wu C.S."/>
            <person name="Ke H.M."/>
            <person name="Chang L.Y."/>
            <person name="Hsu C.Y."/>
            <person name="Yang H.T."/>
            <person name="Sudianto E."/>
            <person name="Hsu M.H."/>
            <person name="Wu K.P."/>
            <person name="Wang L.N."/>
            <person name="Leebens-Mack J.H."/>
            <person name="Tsai I.J."/>
        </authorList>
    </citation>
    <scope>NUCLEOTIDE SEQUENCE [LARGE SCALE GENOMIC DNA]</scope>
    <source>
        <strain evidence="6">cv. Chaw 1501</strain>
        <tissue evidence="5">Young leaves</tissue>
    </source>
</reference>
<feature type="compositionally biased region" description="Basic and acidic residues" evidence="1">
    <location>
        <begin position="1"/>
        <end position="17"/>
    </location>
</feature>
<accession>A0A3S3MB83</accession>
<dbReference type="InterPro" id="IPR001810">
    <property type="entry name" value="F-box_dom"/>
</dbReference>
<dbReference type="Pfam" id="PF00646">
    <property type="entry name" value="F-box"/>
    <property type="match status" value="1"/>
</dbReference>
<feature type="transmembrane region" description="Helical" evidence="2">
    <location>
        <begin position="28"/>
        <end position="52"/>
    </location>
</feature>